<name>L2GLD2_VITCO</name>
<accession>L2GLD2</accession>
<organism evidence="2 3">
    <name type="scientific">Vittaforma corneae (strain ATCC 50505)</name>
    <name type="common">Microsporidian parasite</name>
    <name type="synonym">Nosema corneum</name>
    <dbReference type="NCBI Taxonomy" id="993615"/>
    <lineage>
        <taxon>Eukaryota</taxon>
        <taxon>Fungi</taxon>
        <taxon>Fungi incertae sedis</taxon>
        <taxon>Microsporidia</taxon>
        <taxon>Nosematidae</taxon>
        <taxon>Vittaforma</taxon>
    </lineage>
</organism>
<reference evidence="3" key="1">
    <citation type="submission" date="2011-05" db="EMBL/GenBank/DDBJ databases">
        <title>The genome sequence of Vittaforma corneae strain ATCC 50505.</title>
        <authorList>
            <consortium name="The Broad Institute Genome Sequencing Platform"/>
            <person name="Cuomo C."/>
            <person name="Didier E."/>
            <person name="Bowers L."/>
            <person name="Young S.K."/>
            <person name="Zeng Q."/>
            <person name="Gargeya S."/>
            <person name="Fitzgerald M."/>
            <person name="Haas B."/>
            <person name="Abouelleil A."/>
            <person name="Alvarado L."/>
            <person name="Arachchi H.M."/>
            <person name="Berlin A."/>
            <person name="Chapman S.B."/>
            <person name="Gearin G."/>
            <person name="Goldberg J."/>
            <person name="Griggs A."/>
            <person name="Gujja S."/>
            <person name="Hansen M."/>
            <person name="Heiman D."/>
            <person name="Howarth C."/>
            <person name="Larimer J."/>
            <person name="Lui A."/>
            <person name="MacDonald P.J.P."/>
            <person name="McCowen C."/>
            <person name="Montmayeur A."/>
            <person name="Murphy C."/>
            <person name="Neiman D."/>
            <person name="Pearson M."/>
            <person name="Priest M."/>
            <person name="Roberts A."/>
            <person name="Saif S."/>
            <person name="Shea T."/>
            <person name="Sisk P."/>
            <person name="Stolte C."/>
            <person name="Sykes S."/>
            <person name="Wortman J."/>
            <person name="Nusbaum C."/>
            <person name="Birren B."/>
        </authorList>
    </citation>
    <scope>NUCLEOTIDE SEQUENCE [LARGE SCALE GENOMIC DNA]</scope>
    <source>
        <strain evidence="3">ATCC 50505</strain>
    </source>
</reference>
<dbReference type="EMBL" id="JH370140">
    <property type="protein sequence ID" value="ELA41688.1"/>
    <property type="molecule type" value="Genomic_DNA"/>
</dbReference>
<protein>
    <recommendedName>
        <fullName evidence="4">t-SNARE coiled-coil homology domain-containing protein</fullName>
    </recommendedName>
</protein>
<keyword evidence="1" id="KW-0472">Membrane</keyword>
<keyword evidence="1" id="KW-0812">Transmembrane</keyword>
<dbReference type="Proteomes" id="UP000011082">
    <property type="component" value="Unassembled WGS sequence"/>
</dbReference>
<dbReference type="RefSeq" id="XP_007604767.1">
    <property type="nucleotide sequence ID" value="XM_007604705.1"/>
</dbReference>
<gene>
    <name evidence="2" type="ORF">VICG_01321</name>
</gene>
<keyword evidence="1" id="KW-1133">Transmembrane helix</keyword>
<sequence>MHLPCPWIEQQNSSHLLKKPRIENNLASKQKFYEEIYSTIQDIYSRAARSTSYKTLLVLDKELNELVLKNTTLFDSLKITGTEDLQMHFDGIKLIISKKIAETSKYLASRKANSASLEIELEPQRPVSFKKVVENQILEQESRSIVEAMQYEATRQRLLKIEAVQKAIHENLMLQDERIDSICTCQSSTDELYSKLNSEISIANGSFFKRAAFTIILCLTFVLIFVHIFYRCTTPQLV</sequence>
<keyword evidence="3" id="KW-1185">Reference proteome</keyword>
<feature type="transmembrane region" description="Helical" evidence="1">
    <location>
        <begin position="211"/>
        <end position="230"/>
    </location>
</feature>
<evidence type="ECO:0000313" key="2">
    <source>
        <dbReference type="EMBL" id="ELA41688.1"/>
    </source>
</evidence>
<proteinExistence type="predicted"/>
<evidence type="ECO:0000313" key="3">
    <source>
        <dbReference type="Proteomes" id="UP000011082"/>
    </source>
</evidence>
<dbReference type="AlphaFoldDB" id="L2GLD2"/>
<dbReference type="HOGENOM" id="CLU_101897_0_0_1"/>
<evidence type="ECO:0000256" key="1">
    <source>
        <dbReference type="SAM" id="Phobius"/>
    </source>
</evidence>
<evidence type="ECO:0008006" key="4">
    <source>
        <dbReference type="Google" id="ProtNLM"/>
    </source>
</evidence>
<dbReference type="InParanoid" id="L2GLD2"/>
<dbReference type="VEuPathDB" id="MicrosporidiaDB:VICG_01321"/>
<dbReference type="GeneID" id="19882032"/>
<dbReference type="STRING" id="993615.L2GLD2"/>
<dbReference type="OrthoDB" id="2189922at2759"/>